<dbReference type="RefSeq" id="WP_109215435.1">
    <property type="nucleotide sequence ID" value="NZ_JRFU01000076.1"/>
</dbReference>
<reference evidence="2 3" key="1">
    <citation type="submission" date="2014-09" db="EMBL/GenBank/DDBJ databases">
        <title>Butyrate-producing bacteria isolated from human gut.</title>
        <authorList>
            <person name="Zhang Q."/>
            <person name="Zhao L."/>
        </authorList>
    </citation>
    <scope>NUCLEOTIDE SEQUENCE [LARGE SCALE GENOMIC DNA]</scope>
    <source>
        <strain evidence="2 3">21</strain>
    </source>
</reference>
<dbReference type="HAMAP" id="MF_00691">
    <property type="entry name" value="PxpA"/>
    <property type="match status" value="1"/>
</dbReference>
<evidence type="ECO:0000256" key="1">
    <source>
        <dbReference type="HAMAP-Rule" id="MF_00691"/>
    </source>
</evidence>
<dbReference type="CDD" id="cd10787">
    <property type="entry name" value="LamB_YcsF_like"/>
    <property type="match status" value="1"/>
</dbReference>
<dbReference type="GO" id="GO:0005975">
    <property type="term" value="P:carbohydrate metabolic process"/>
    <property type="evidence" value="ECO:0007669"/>
    <property type="project" value="InterPro"/>
</dbReference>
<accession>A0A2V1JPU8</accession>
<gene>
    <name evidence="1" type="primary">pxpA</name>
    <name evidence="2" type="ORF">LG34_07180</name>
</gene>
<evidence type="ECO:0000313" key="2">
    <source>
        <dbReference type="EMBL" id="PWE86922.1"/>
    </source>
</evidence>
<dbReference type="Pfam" id="PF03746">
    <property type="entry name" value="LamB_YcsF"/>
    <property type="match status" value="1"/>
</dbReference>
<dbReference type="NCBIfam" id="NF003814">
    <property type="entry name" value="PRK05406.1-3"/>
    <property type="match status" value="1"/>
</dbReference>
<protein>
    <recommendedName>
        <fullName evidence="1">5-oxoprolinase subunit A</fullName>
        <shortName evidence="1">5-OPase subunit A</shortName>
        <ecNumber evidence="1">3.5.2.9</ecNumber>
    </recommendedName>
    <alternativeName>
        <fullName evidence="1">5-oxoprolinase (ATP-hydrolyzing) subunit A</fullName>
    </alternativeName>
</protein>
<dbReference type="PANTHER" id="PTHR30292:SF0">
    <property type="entry name" value="5-OXOPROLINASE SUBUNIT A"/>
    <property type="match status" value="1"/>
</dbReference>
<comment type="subunit">
    <text evidence="1">Forms a complex composed of PxpA, PxpB and PxpC.</text>
</comment>
<keyword evidence="3" id="KW-1185">Reference proteome</keyword>
<evidence type="ECO:0000313" key="3">
    <source>
        <dbReference type="Proteomes" id="UP000245288"/>
    </source>
</evidence>
<dbReference type="GO" id="GO:0005524">
    <property type="term" value="F:ATP binding"/>
    <property type="evidence" value="ECO:0007669"/>
    <property type="project" value="UniProtKB-UniRule"/>
</dbReference>
<comment type="caution">
    <text evidence="2">The sequence shown here is derived from an EMBL/GenBank/DDBJ whole genome shotgun (WGS) entry which is preliminary data.</text>
</comment>
<dbReference type="NCBIfam" id="NF003816">
    <property type="entry name" value="PRK05406.1-5"/>
    <property type="match status" value="1"/>
</dbReference>
<dbReference type="InterPro" id="IPR005501">
    <property type="entry name" value="LamB/YcsF/PxpA-like"/>
</dbReference>
<dbReference type="GO" id="GO:0017168">
    <property type="term" value="F:5-oxoprolinase (ATP-hydrolyzing) activity"/>
    <property type="evidence" value="ECO:0007669"/>
    <property type="project" value="UniProtKB-UniRule"/>
</dbReference>
<dbReference type="EC" id="3.5.2.9" evidence="1"/>
<name>A0A2V1JPU8_EUBRA</name>
<comment type="similarity">
    <text evidence="1">Belongs to the LamB/PxpA family.</text>
</comment>
<organism evidence="2 3">
    <name type="scientific">Eubacterium ramulus</name>
    <dbReference type="NCBI Taxonomy" id="39490"/>
    <lineage>
        <taxon>Bacteria</taxon>
        <taxon>Bacillati</taxon>
        <taxon>Bacillota</taxon>
        <taxon>Clostridia</taxon>
        <taxon>Eubacteriales</taxon>
        <taxon>Eubacteriaceae</taxon>
        <taxon>Eubacterium</taxon>
    </lineage>
</organism>
<keyword evidence="1" id="KW-0067">ATP-binding</keyword>
<proteinExistence type="inferred from homology"/>
<dbReference type="Proteomes" id="UP000245288">
    <property type="component" value="Unassembled WGS sequence"/>
</dbReference>
<comment type="function">
    <text evidence="1">Catalyzes the cleavage of 5-oxoproline to form L-glutamate coupled to the hydrolysis of ATP to ADP and inorganic phosphate.</text>
</comment>
<dbReference type="EMBL" id="JRFU01000076">
    <property type="protein sequence ID" value="PWE86922.1"/>
    <property type="molecule type" value="Genomic_DNA"/>
</dbReference>
<dbReference type="Gene3D" id="3.20.20.370">
    <property type="entry name" value="Glycoside hydrolase/deacetylase"/>
    <property type="match status" value="1"/>
</dbReference>
<dbReference type="OrthoDB" id="9773478at2"/>
<keyword evidence="1" id="KW-0547">Nucleotide-binding</keyword>
<comment type="catalytic activity">
    <reaction evidence="1">
        <text>5-oxo-L-proline + ATP + 2 H2O = L-glutamate + ADP + phosphate + H(+)</text>
        <dbReference type="Rhea" id="RHEA:10348"/>
        <dbReference type="ChEBI" id="CHEBI:15377"/>
        <dbReference type="ChEBI" id="CHEBI:15378"/>
        <dbReference type="ChEBI" id="CHEBI:29985"/>
        <dbReference type="ChEBI" id="CHEBI:30616"/>
        <dbReference type="ChEBI" id="CHEBI:43474"/>
        <dbReference type="ChEBI" id="CHEBI:58402"/>
        <dbReference type="ChEBI" id="CHEBI:456216"/>
        <dbReference type="EC" id="3.5.2.9"/>
    </reaction>
</comment>
<dbReference type="PANTHER" id="PTHR30292">
    <property type="entry name" value="UNCHARACTERIZED PROTEIN YBGL-RELATED"/>
    <property type="match status" value="1"/>
</dbReference>
<dbReference type="SUPFAM" id="SSF88713">
    <property type="entry name" value="Glycoside hydrolase/deacetylase"/>
    <property type="match status" value="1"/>
</dbReference>
<sequence>MYQVDLNSDLGESFGRYTIGMDEKIIPLISSANIACGYHASDPVVILESIARTKEAGIKIGAHPGLPDLMGFGRRNMAISPAEAKAYTLYQISALGGMCQANGMRLQHVKPHGALYNMAAKDYELSMAICEAIRDYDPEIIVMGLSGSEMIRAAKDCGLKAASEVFADRGYEEDGTLVNRRKEGALIKDEDEAIARVIRMVKEGVVTAVTGKDIPIQTDSVCVHGDGEKALLFVEKIRKALTENDIKIRPLAEIVK</sequence>
<dbReference type="AlphaFoldDB" id="A0A2V1JPU8"/>
<dbReference type="InterPro" id="IPR011330">
    <property type="entry name" value="Glyco_hydro/deAcase_b/a-brl"/>
</dbReference>
<keyword evidence="1" id="KW-0378">Hydrolase</keyword>